<dbReference type="Proteomes" id="UP000789525">
    <property type="component" value="Unassembled WGS sequence"/>
</dbReference>
<evidence type="ECO:0000313" key="1">
    <source>
        <dbReference type="EMBL" id="CAG8447839.1"/>
    </source>
</evidence>
<protein>
    <submittedName>
        <fullName evidence="1">11458_t:CDS:1</fullName>
    </submittedName>
</protein>
<gene>
    <name evidence="1" type="ORF">ACOLOM_LOCUS615</name>
</gene>
<sequence length="42" mass="4930">MSKIIARYQSLKRFGIYDKPESKVSGKQKKIKDSTLCKHFKI</sequence>
<dbReference type="EMBL" id="CAJVPT010000624">
    <property type="protein sequence ID" value="CAG8447839.1"/>
    <property type="molecule type" value="Genomic_DNA"/>
</dbReference>
<reference evidence="1" key="1">
    <citation type="submission" date="2021-06" db="EMBL/GenBank/DDBJ databases">
        <authorList>
            <person name="Kallberg Y."/>
            <person name="Tangrot J."/>
            <person name="Rosling A."/>
        </authorList>
    </citation>
    <scope>NUCLEOTIDE SEQUENCE</scope>
    <source>
        <strain evidence="1">CL356</strain>
    </source>
</reference>
<name>A0ACA9K2A0_9GLOM</name>
<keyword evidence="2" id="KW-1185">Reference proteome</keyword>
<proteinExistence type="predicted"/>
<comment type="caution">
    <text evidence="1">The sequence shown here is derived from an EMBL/GenBank/DDBJ whole genome shotgun (WGS) entry which is preliminary data.</text>
</comment>
<accession>A0ACA9K2A0</accession>
<organism evidence="1 2">
    <name type="scientific">Acaulospora colombiana</name>
    <dbReference type="NCBI Taxonomy" id="27376"/>
    <lineage>
        <taxon>Eukaryota</taxon>
        <taxon>Fungi</taxon>
        <taxon>Fungi incertae sedis</taxon>
        <taxon>Mucoromycota</taxon>
        <taxon>Glomeromycotina</taxon>
        <taxon>Glomeromycetes</taxon>
        <taxon>Diversisporales</taxon>
        <taxon>Acaulosporaceae</taxon>
        <taxon>Acaulospora</taxon>
    </lineage>
</organism>
<evidence type="ECO:0000313" key="2">
    <source>
        <dbReference type="Proteomes" id="UP000789525"/>
    </source>
</evidence>